<feature type="region of interest" description="Disordered" evidence="1">
    <location>
        <begin position="55"/>
        <end position="130"/>
    </location>
</feature>
<feature type="region of interest" description="Disordered" evidence="1">
    <location>
        <begin position="1"/>
        <end position="35"/>
    </location>
</feature>
<name>A0A2C6KZK9_9APIC</name>
<sequence>MGNALGAHPFRRRDAAAADVSQTSSWPAPAPTPAVSAATVAGLRAAYLHTETRPGTNRFTSEAASGPQAPPSLQQSSPAPTHTVETACSPDTPEVRAFPHPLSGSAVQPEISSQGLPRAPHLIKPAEGTRSERDYPAVHFCSETNDPTDPCNAQWLLLWTYAAYASPRPSVEEQRHLRVFFEEFPDQCTFGPGASCYSEAVRATPPRYVLSSQGGEPARLAALAVSGREPVPLESRNAHEAVQVGCPRVEGLYVAIGSLPSPTFGTASLSDGGATMTVICSLPRNRGVVTDQSALT</sequence>
<dbReference type="EMBL" id="MIGC01002388">
    <property type="protein sequence ID" value="PHJ21176.1"/>
    <property type="molecule type" value="Genomic_DNA"/>
</dbReference>
<comment type="caution">
    <text evidence="2">The sequence shown here is derived from an EMBL/GenBank/DDBJ whole genome shotgun (WGS) entry which is preliminary data.</text>
</comment>
<proteinExistence type="predicted"/>
<dbReference type="OrthoDB" id="330114at2759"/>
<accession>A0A2C6KZK9</accession>
<organism evidence="2 3">
    <name type="scientific">Cystoisospora suis</name>
    <dbReference type="NCBI Taxonomy" id="483139"/>
    <lineage>
        <taxon>Eukaryota</taxon>
        <taxon>Sar</taxon>
        <taxon>Alveolata</taxon>
        <taxon>Apicomplexa</taxon>
        <taxon>Conoidasida</taxon>
        <taxon>Coccidia</taxon>
        <taxon>Eucoccidiorida</taxon>
        <taxon>Eimeriorina</taxon>
        <taxon>Sarcocystidae</taxon>
        <taxon>Cystoisospora</taxon>
    </lineage>
</organism>
<dbReference type="GeneID" id="94428376"/>
<evidence type="ECO:0000313" key="2">
    <source>
        <dbReference type="EMBL" id="PHJ21176.1"/>
    </source>
</evidence>
<feature type="compositionally biased region" description="Low complexity" evidence="1">
    <location>
        <begin position="63"/>
        <end position="80"/>
    </location>
</feature>
<dbReference type="VEuPathDB" id="ToxoDB:CSUI_004984"/>
<dbReference type="Proteomes" id="UP000221165">
    <property type="component" value="Unassembled WGS sequence"/>
</dbReference>
<protein>
    <submittedName>
        <fullName evidence="2">Erv1 alr family protein</fullName>
    </submittedName>
</protein>
<dbReference type="RefSeq" id="XP_067922860.1">
    <property type="nucleotide sequence ID" value="XM_068065165.1"/>
</dbReference>
<keyword evidence="3" id="KW-1185">Reference proteome</keyword>
<evidence type="ECO:0000256" key="1">
    <source>
        <dbReference type="SAM" id="MobiDB-lite"/>
    </source>
</evidence>
<feature type="compositionally biased region" description="Low complexity" evidence="1">
    <location>
        <begin position="23"/>
        <end position="35"/>
    </location>
</feature>
<dbReference type="AlphaFoldDB" id="A0A2C6KZK9"/>
<gene>
    <name evidence="2" type="ORF">CSUI_004984</name>
</gene>
<evidence type="ECO:0000313" key="3">
    <source>
        <dbReference type="Proteomes" id="UP000221165"/>
    </source>
</evidence>
<reference evidence="2 3" key="1">
    <citation type="journal article" date="2017" name="Int. J. Parasitol.">
        <title>The genome of the protozoan parasite Cystoisospora suis and a reverse vaccinology approach to identify vaccine candidates.</title>
        <authorList>
            <person name="Palmieri N."/>
            <person name="Shrestha A."/>
            <person name="Ruttkowski B."/>
            <person name="Beck T."/>
            <person name="Vogl C."/>
            <person name="Tomley F."/>
            <person name="Blake D.P."/>
            <person name="Joachim A."/>
        </authorList>
    </citation>
    <scope>NUCLEOTIDE SEQUENCE [LARGE SCALE GENOMIC DNA]</scope>
    <source>
        <strain evidence="2 3">Wien I</strain>
    </source>
</reference>